<accession>A0A5C7J3C3</accession>
<dbReference type="Proteomes" id="UP000321026">
    <property type="component" value="Unassembled WGS sequence"/>
</dbReference>
<dbReference type="SUPFAM" id="SSF53448">
    <property type="entry name" value="Nucleotide-diphospho-sugar transferases"/>
    <property type="match status" value="1"/>
</dbReference>
<reference evidence="1 2" key="1">
    <citation type="submission" date="2018-09" db="EMBL/GenBank/DDBJ databases">
        <title>Metagenome Assembled Genomes from an Advanced Water Purification Facility.</title>
        <authorList>
            <person name="Stamps B.W."/>
            <person name="Spear J.R."/>
        </authorList>
    </citation>
    <scope>NUCLEOTIDE SEQUENCE [LARGE SCALE GENOMIC DNA]</scope>
    <source>
        <strain evidence="1">Bin_63_2</strain>
    </source>
</reference>
<dbReference type="EMBL" id="SSDS01000087">
    <property type="protein sequence ID" value="TXG76025.1"/>
    <property type="molecule type" value="Genomic_DNA"/>
</dbReference>
<name>A0A5C7J3C3_9BACT</name>
<gene>
    <name evidence="1" type="ORF">E6Q11_05585</name>
</gene>
<evidence type="ECO:0000313" key="1">
    <source>
        <dbReference type="EMBL" id="TXG76025.1"/>
    </source>
</evidence>
<organism evidence="1 2">
    <name type="scientific">Candidatus Dojkabacteria bacterium</name>
    <dbReference type="NCBI Taxonomy" id="2099670"/>
    <lineage>
        <taxon>Bacteria</taxon>
        <taxon>Candidatus Dojkabacteria</taxon>
    </lineage>
</organism>
<comment type="caution">
    <text evidence="1">The sequence shown here is derived from an EMBL/GenBank/DDBJ whole genome shotgun (WGS) entry which is preliminary data.</text>
</comment>
<dbReference type="AlphaFoldDB" id="A0A5C7J3C3"/>
<protein>
    <recommendedName>
        <fullName evidence="3">Glycosyltransferase</fullName>
    </recommendedName>
</protein>
<evidence type="ECO:0008006" key="3">
    <source>
        <dbReference type="Google" id="ProtNLM"/>
    </source>
</evidence>
<sequence length="188" mass="21081">MIDIHILVHSAIRKEWSAECLESLEGQSCCVRVLKGIDGNIGAGRERGYSLGCNPYVGFIDADDKIRSGFIAETMSQVVSLGCNAAVTLEDWLVRDRIIRSNMPFHHMLVAKRSAIEYLLPVMRRMPTDVDRVVLRALRPIQLQVSGYVWRLDGAGSRRFNSKKTLEEEGSHVPLRQIDTSSSAARRV</sequence>
<dbReference type="InterPro" id="IPR029044">
    <property type="entry name" value="Nucleotide-diphossugar_trans"/>
</dbReference>
<evidence type="ECO:0000313" key="2">
    <source>
        <dbReference type="Proteomes" id="UP000321026"/>
    </source>
</evidence>
<proteinExistence type="predicted"/>